<organism evidence="2 3">
    <name type="scientific">Ornithinimicrobium ciconiae</name>
    <dbReference type="NCBI Taxonomy" id="2594265"/>
    <lineage>
        <taxon>Bacteria</taxon>
        <taxon>Bacillati</taxon>
        <taxon>Actinomycetota</taxon>
        <taxon>Actinomycetes</taxon>
        <taxon>Micrococcales</taxon>
        <taxon>Ornithinimicrobiaceae</taxon>
        <taxon>Ornithinimicrobium</taxon>
    </lineage>
</organism>
<name>A0A516GF92_9MICO</name>
<protein>
    <submittedName>
        <fullName evidence="2">Polysaccharide pyruvyl transferase family protein</fullName>
    </submittedName>
</protein>
<sequence length="355" mass="38358">MMGCGSPSDVGLQRWQSIACTPPTQDTVMIGNERFPARTLPHSSEIAGGQPMSTGAGLLRFDGVLRRRARLAARMGRSAVTPSMYPTSSIARAFWFDGIANFGDGLTPWLLQRAGVIPVHSKAGAADLVGVGSILEMLPSEFAGYVWGAGSLHGQPLALPEAQFLAVRGELTRELVDAPGDPALGDPGILVSHFLPRPPLRWRVGIVPHHFHEDDTLWDRLAIAAGPAVRVIDVRRGPTAVLRDIARCAAIVSTSLHGLITADAYGIPAVWTRRAPDLWGGRFKFDDYESVLTPGRTRMVDVDDDVDLDAIVRFADTVDAQTVQQRQRGLLRALATADLPRLNPLTAPAHVLSRR</sequence>
<accession>A0A516GF92</accession>
<dbReference type="InterPro" id="IPR007345">
    <property type="entry name" value="Polysacch_pyruvyl_Trfase"/>
</dbReference>
<keyword evidence="2" id="KW-0808">Transferase</keyword>
<keyword evidence="3" id="KW-1185">Reference proteome</keyword>
<reference evidence="2 3" key="1">
    <citation type="submission" date="2019-07" db="EMBL/GenBank/DDBJ databases">
        <title>complete genome sequencing of Ornithinimicrobium sp. H23M54.</title>
        <authorList>
            <person name="Bae J.-W."/>
            <person name="Lee S.-Y."/>
        </authorList>
    </citation>
    <scope>NUCLEOTIDE SEQUENCE [LARGE SCALE GENOMIC DNA]</scope>
    <source>
        <strain evidence="2 3">H23M54</strain>
    </source>
</reference>
<dbReference type="AlphaFoldDB" id="A0A516GF92"/>
<dbReference type="Pfam" id="PF04230">
    <property type="entry name" value="PS_pyruv_trans"/>
    <property type="match status" value="1"/>
</dbReference>
<gene>
    <name evidence="2" type="ORF">FNH13_02920</name>
</gene>
<dbReference type="KEGG" id="orz:FNH13_02920"/>
<feature type="domain" description="Polysaccharide pyruvyl transferase" evidence="1">
    <location>
        <begin position="201"/>
        <end position="271"/>
    </location>
</feature>
<dbReference type="Proteomes" id="UP000315395">
    <property type="component" value="Chromosome"/>
</dbReference>
<dbReference type="EMBL" id="CP041616">
    <property type="protein sequence ID" value="QDO90185.1"/>
    <property type="molecule type" value="Genomic_DNA"/>
</dbReference>
<evidence type="ECO:0000259" key="1">
    <source>
        <dbReference type="Pfam" id="PF04230"/>
    </source>
</evidence>
<dbReference type="OrthoDB" id="9803627at2"/>
<evidence type="ECO:0000313" key="2">
    <source>
        <dbReference type="EMBL" id="QDO90185.1"/>
    </source>
</evidence>
<proteinExistence type="predicted"/>
<evidence type="ECO:0000313" key="3">
    <source>
        <dbReference type="Proteomes" id="UP000315395"/>
    </source>
</evidence>
<dbReference type="GO" id="GO:0016740">
    <property type="term" value="F:transferase activity"/>
    <property type="evidence" value="ECO:0007669"/>
    <property type="project" value="UniProtKB-KW"/>
</dbReference>